<evidence type="ECO:0000313" key="2">
    <source>
        <dbReference type="Proteomes" id="UP000656548"/>
    </source>
</evidence>
<dbReference type="RefSeq" id="WP_192744897.1">
    <property type="nucleotide sequence ID" value="NZ_JADBEJ010000005.1"/>
</dbReference>
<evidence type="ECO:0000313" key="1">
    <source>
        <dbReference type="EMBL" id="MBE1577781.1"/>
    </source>
</evidence>
<keyword evidence="2" id="KW-1185">Reference proteome</keyword>
<sequence length="51" mass="5385">MRQRLAEFTGQIESPDVVGEPGSWTAIGEASYVFCPPLTSVRDGGILSTGT</sequence>
<protein>
    <submittedName>
        <fullName evidence="1">Uncharacterized protein</fullName>
    </submittedName>
</protein>
<comment type="caution">
    <text evidence="1">The sequence shown here is derived from an EMBL/GenBank/DDBJ whole genome shotgun (WGS) entry which is preliminary data.</text>
</comment>
<organism evidence="1 2">
    <name type="scientific">Amycolatopsis roodepoortensis</name>
    <dbReference type="NCBI Taxonomy" id="700274"/>
    <lineage>
        <taxon>Bacteria</taxon>
        <taxon>Bacillati</taxon>
        <taxon>Actinomycetota</taxon>
        <taxon>Actinomycetes</taxon>
        <taxon>Pseudonocardiales</taxon>
        <taxon>Pseudonocardiaceae</taxon>
        <taxon>Amycolatopsis</taxon>
    </lineage>
</organism>
<dbReference type="Proteomes" id="UP000656548">
    <property type="component" value="Unassembled WGS sequence"/>
</dbReference>
<proteinExistence type="predicted"/>
<dbReference type="EMBL" id="JADBEJ010000005">
    <property type="protein sequence ID" value="MBE1577781.1"/>
    <property type="molecule type" value="Genomic_DNA"/>
</dbReference>
<gene>
    <name evidence="1" type="ORF">H4W30_004841</name>
</gene>
<accession>A0ABR9LCE1</accession>
<name>A0ABR9LCE1_9PSEU</name>
<reference evidence="1 2" key="1">
    <citation type="submission" date="2020-10" db="EMBL/GenBank/DDBJ databases">
        <title>Sequencing the genomes of 1000 actinobacteria strains.</title>
        <authorList>
            <person name="Klenk H.-P."/>
        </authorList>
    </citation>
    <scope>NUCLEOTIDE SEQUENCE [LARGE SCALE GENOMIC DNA]</scope>
    <source>
        <strain evidence="1 2">DSM 46661</strain>
    </source>
</reference>